<gene>
    <name evidence="5" type="ORF">KI810_13035</name>
</gene>
<evidence type="ECO:0000256" key="2">
    <source>
        <dbReference type="ARBA" id="ARBA00022679"/>
    </source>
</evidence>
<protein>
    <submittedName>
        <fullName evidence="5">1-acyl-sn-glycerol-3-phosphate acyltransferase</fullName>
    </submittedName>
</protein>
<evidence type="ECO:0000313" key="5">
    <source>
        <dbReference type="EMBL" id="MBT0653987.1"/>
    </source>
</evidence>
<dbReference type="RefSeq" id="WP_214175989.1">
    <property type="nucleotide sequence ID" value="NZ_JAHCVK010000006.1"/>
</dbReference>
<comment type="pathway">
    <text evidence="1">Lipid metabolism.</text>
</comment>
<comment type="caution">
    <text evidence="5">The sequence shown here is derived from an EMBL/GenBank/DDBJ whole genome shotgun (WGS) entry which is preliminary data.</text>
</comment>
<evidence type="ECO:0000259" key="4">
    <source>
        <dbReference type="SMART" id="SM00563"/>
    </source>
</evidence>
<evidence type="ECO:0000313" key="6">
    <source>
        <dbReference type="Proteomes" id="UP000756860"/>
    </source>
</evidence>
<dbReference type="SUPFAM" id="SSF69593">
    <property type="entry name" value="Glycerol-3-phosphate (1)-acyltransferase"/>
    <property type="match status" value="1"/>
</dbReference>
<dbReference type="Pfam" id="PF01553">
    <property type="entry name" value="Acyltransferase"/>
    <property type="match status" value="1"/>
</dbReference>
<accession>A0ABS5SH51</accession>
<dbReference type="PANTHER" id="PTHR10434">
    <property type="entry name" value="1-ACYL-SN-GLYCEROL-3-PHOSPHATE ACYLTRANSFERASE"/>
    <property type="match status" value="1"/>
</dbReference>
<evidence type="ECO:0000256" key="1">
    <source>
        <dbReference type="ARBA" id="ARBA00005189"/>
    </source>
</evidence>
<sequence>MTTSFFRRLWVTFSANVLGFYASSINSLRVKGTEHIPRQGGVLFASNHISAGDTLFLPAVVVTASPMKMLWAPAKEELFEGRILRWLISSWGAFPVRRGRDVRATRVLNDLLADQQVMLFPEGTRHKDGVLGKGNRGVGKIIYDTRPAVVPTALIGLNHWKFPGSGQKGTVVFGPPLDFSDLFQLEDRKETHQLIVDRVMGAIADLLKAEGAYVNES</sequence>
<evidence type="ECO:0000256" key="3">
    <source>
        <dbReference type="ARBA" id="ARBA00023315"/>
    </source>
</evidence>
<organism evidence="5 6">
    <name type="scientific">Geomobilimonas luticola</name>
    <dbReference type="NCBI Taxonomy" id="1114878"/>
    <lineage>
        <taxon>Bacteria</taxon>
        <taxon>Pseudomonadati</taxon>
        <taxon>Thermodesulfobacteriota</taxon>
        <taxon>Desulfuromonadia</taxon>
        <taxon>Geobacterales</taxon>
        <taxon>Geobacteraceae</taxon>
        <taxon>Geomobilimonas</taxon>
    </lineage>
</organism>
<dbReference type="PANTHER" id="PTHR10434:SF11">
    <property type="entry name" value="1-ACYL-SN-GLYCEROL-3-PHOSPHATE ACYLTRANSFERASE"/>
    <property type="match status" value="1"/>
</dbReference>
<dbReference type="Proteomes" id="UP000756860">
    <property type="component" value="Unassembled WGS sequence"/>
</dbReference>
<dbReference type="GO" id="GO:0016746">
    <property type="term" value="F:acyltransferase activity"/>
    <property type="evidence" value="ECO:0007669"/>
    <property type="project" value="UniProtKB-KW"/>
</dbReference>
<reference evidence="5 6" key="1">
    <citation type="submission" date="2021-05" db="EMBL/GenBank/DDBJ databases">
        <title>The draft genome of Geobacter luticola JCM 17780.</title>
        <authorList>
            <person name="Xu Z."/>
            <person name="Masuda Y."/>
            <person name="Itoh H."/>
            <person name="Senoo K."/>
        </authorList>
    </citation>
    <scope>NUCLEOTIDE SEQUENCE [LARGE SCALE GENOMIC DNA]</scope>
    <source>
        <strain evidence="5 6">JCM 17780</strain>
    </source>
</reference>
<dbReference type="SMART" id="SM00563">
    <property type="entry name" value="PlsC"/>
    <property type="match status" value="1"/>
</dbReference>
<proteinExistence type="predicted"/>
<keyword evidence="6" id="KW-1185">Reference proteome</keyword>
<feature type="domain" description="Phospholipid/glycerol acyltransferase" evidence="4">
    <location>
        <begin position="42"/>
        <end position="157"/>
    </location>
</feature>
<dbReference type="InterPro" id="IPR002123">
    <property type="entry name" value="Plipid/glycerol_acylTrfase"/>
</dbReference>
<dbReference type="CDD" id="cd07989">
    <property type="entry name" value="LPLAT_AGPAT-like"/>
    <property type="match status" value="1"/>
</dbReference>
<name>A0ABS5SH51_9BACT</name>
<dbReference type="EMBL" id="JAHCVK010000006">
    <property type="protein sequence ID" value="MBT0653987.1"/>
    <property type="molecule type" value="Genomic_DNA"/>
</dbReference>
<keyword evidence="3 5" id="KW-0012">Acyltransferase</keyword>
<keyword evidence="2" id="KW-0808">Transferase</keyword>